<dbReference type="RefSeq" id="WP_087553446.1">
    <property type="nucleotide sequence ID" value="NZ_CP033133.1"/>
</dbReference>
<evidence type="ECO:0000313" key="3">
    <source>
        <dbReference type="EMBL" id="AYO54458.1"/>
    </source>
</evidence>
<sequence>MNPLETQTTAALTNPSSYSQDKDNPFSPKGRFSRLSYLAWMFIVGMLYTCTLFIVAGIASVAFLKSGAFTFEILFQSGLGYFVIFLFSAVILAFTIISICISIRRIHDLDKSGWLWLLFLIPLINVIFGIYIMCAKGTDGDNKYGPQRATEQTEKLLGTLYAVFLAIFIVAYGSIAVWMLSMQNSLNQQMNTIEMAEQDDSNLAQQLENMEQEIEPSSDEIEQQAEVIEESSEAVNQSAEDAVEAANAAAEATESQIVQEANQR</sequence>
<evidence type="ECO:0000256" key="1">
    <source>
        <dbReference type="SAM" id="MobiDB-lite"/>
    </source>
</evidence>
<dbReference type="PANTHER" id="PTHR34980:SF3">
    <property type="entry name" value="BLR8105 PROTEIN"/>
    <property type="match status" value="1"/>
</dbReference>
<protein>
    <submittedName>
        <fullName evidence="3">DUF805 domain-containing protein</fullName>
    </submittedName>
</protein>
<evidence type="ECO:0000313" key="4">
    <source>
        <dbReference type="EMBL" id="RZG43912.1"/>
    </source>
</evidence>
<proteinExistence type="predicted"/>
<feature type="compositionally biased region" description="Low complexity" evidence="1">
    <location>
        <begin position="244"/>
        <end position="254"/>
    </location>
</feature>
<feature type="transmembrane region" description="Helical" evidence="2">
    <location>
        <begin position="79"/>
        <end position="101"/>
    </location>
</feature>
<feature type="region of interest" description="Disordered" evidence="1">
    <location>
        <begin position="1"/>
        <end position="25"/>
    </location>
</feature>
<name>A0A3G2T2M8_9GAMM</name>
<dbReference type="AlphaFoldDB" id="A0A3G2T2M8"/>
<dbReference type="InterPro" id="IPR008523">
    <property type="entry name" value="DUF805"/>
</dbReference>
<feature type="transmembrane region" description="Helical" evidence="2">
    <location>
        <begin position="113"/>
        <end position="133"/>
    </location>
</feature>
<keyword evidence="2" id="KW-0472">Membrane</keyword>
<evidence type="ECO:0000256" key="2">
    <source>
        <dbReference type="SAM" id="Phobius"/>
    </source>
</evidence>
<accession>A0A3G2T2M8</accession>
<evidence type="ECO:0000313" key="5">
    <source>
        <dbReference type="Proteomes" id="UP000279962"/>
    </source>
</evidence>
<keyword evidence="6" id="KW-1185">Reference proteome</keyword>
<dbReference type="Proteomes" id="UP000293863">
    <property type="component" value="Unassembled WGS sequence"/>
</dbReference>
<reference evidence="4 6" key="2">
    <citation type="submission" date="2019-02" db="EMBL/GenBank/DDBJ databases">
        <title>The Batch Genome Submission of Acinetobacter spp. strains.</title>
        <authorList>
            <person name="Qin J."/>
            <person name="Hu Y."/>
            <person name="Ye H."/>
            <person name="Wei L."/>
            <person name="Feng Y."/>
            <person name="Zong Z."/>
        </authorList>
    </citation>
    <scope>NUCLEOTIDE SEQUENCE [LARGE SCALE GENOMIC DNA]</scope>
    <source>
        <strain evidence="4 6">WCHAW060049</strain>
    </source>
</reference>
<feature type="transmembrane region" description="Helical" evidence="2">
    <location>
        <begin position="160"/>
        <end position="180"/>
    </location>
</feature>
<reference evidence="3 5" key="1">
    <citation type="submission" date="2018-10" db="EMBL/GenBank/DDBJ databases">
        <title>The complete genome of Acinetobacter wuhouensis strain WCHAW010062.</title>
        <authorList>
            <person name="Hu Y."/>
            <person name="Long H."/>
            <person name="Feng Y."/>
            <person name="Zong Z."/>
        </authorList>
    </citation>
    <scope>NUCLEOTIDE SEQUENCE [LARGE SCALE GENOMIC DNA]</scope>
    <source>
        <strain evidence="3 5">WCHAW010062</strain>
    </source>
</reference>
<dbReference type="Pfam" id="PF05656">
    <property type="entry name" value="DUF805"/>
    <property type="match status" value="1"/>
</dbReference>
<dbReference type="Proteomes" id="UP000279962">
    <property type="component" value="Chromosome"/>
</dbReference>
<dbReference type="EMBL" id="SGSQ01000028">
    <property type="protein sequence ID" value="RZG43912.1"/>
    <property type="molecule type" value="Genomic_DNA"/>
</dbReference>
<dbReference type="GO" id="GO:0005886">
    <property type="term" value="C:plasma membrane"/>
    <property type="evidence" value="ECO:0007669"/>
    <property type="project" value="TreeGrafter"/>
</dbReference>
<feature type="compositionally biased region" description="Acidic residues" evidence="1">
    <location>
        <begin position="212"/>
        <end position="232"/>
    </location>
</feature>
<evidence type="ECO:0000313" key="6">
    <source>
        <dbReference type="Proteomes" id="UP000293863"/>
    </source>
</evidence>
<feature type="compositionally biased region" description="Polar residues" evidence="1">
    <location>
        <begin position="255"/>
        <end position="264"/>
    </location>
</feature>
<feature type="transmembrane region" description="Helical" evidence="2">
    <location>
        <begin position="37"/>
        <end position="59"/>
    </location>
</feature>
<feature type="compositionally biased region" description="Polar residues" evidence="1">
    <location>
        <begin position="1"/>
        <end position="19"/>
    </location>
</feature>
<organism evidence="3 5">
    <name type="scientific">Acinetobacter wuhouensis</name>
    <dbReference type="NCBI Taxonomy" id="1879050"/>
    <lineage>
        <taxon>Bacteria</taxon>
        <taxon>Pseudomonadati</taxon>
        <taxon>Pseudomonadota</taxon>
        <taxon>Gammaproteobacteria</taxon>
        <taxon>Moraxellales</taxon>
        <taxon>Moraxellaceae</taxon>
        <taxon>Acinetobacter</taxon>
    </lineage>
</organism>
<keyword evidence="2" id="KW-0812">Transmembrane</keyword>
<feature type="region of interest" description="Disordered" evidence="1">
    <location>
        <begin position="212"/>
        <end position="264"/>
    </location>
</feature>
<keyword evidence="2" id="KW-1133">Transmembrane helix</keyword>
<gene>
    <name evidence="3" type="ORF">CDG68_12765</name>
    <name evidence="4" type="ORF">EXU28_16135</name>
</gene>
<dbReference type="PANTHER" id="PTHR34980">
    <property type="entry name" value="INNER MEMBRANE PROTEIN-RELATED-RELATED"/>
    <property type="match status" value="1"/>
</dbReference>
<dbReference type="EMBL" id="CP033133">
    <property type="protein sequence ID" value="AYO54458.1"/>
    <property type="molecule type" value="Genomic_DNA"/>
</dbReference>